<dbReference type="PANTHER" id="PTHR10067">
    <property type="entry name" value="PHOSPHATIDYLSERINE DECARBOXYLASE"/>
    <property type="match status" value="1"/>
</dbReference>
<evidence type="ECO:0000313" key="6">
    <source>
        <dbReference type="Proteomes" id="UP001062263"/>
    </source>
</evidence>
<dbReference type="EMBL" id="AP025943">
    <property type="protein sequence ID" value="BDL42514.1"/>
    <property type="molecule type" value="Genomic_DNA"/>
</dbReference>
<sequence>MPFMEGISYYNRYTGRVEQEQVLGEKYLQWIYGTASGRLALHALVKRGMFSALMGWWKNRPSSAKGIPAFVEEYGINMEESLKGLGEFKHFNDFFYRRLKAGARPLSGGEETAVFPADARHMGWERADRISGVFVKGQRFDLPALLGDASLAERYAEGAVVLSRLCPTDYHRFHFPVSGIPGRWRRMGGPLASVSPYCLSRSLSWLWTNKRNLTLVQSESWGQVAMLEVGATGVGLIEETYVPEEFAARGAEKGYFAFGGSTVMCFFEPGRIRLASDLLEKTGEGMEMFARQGDMMGKSV</sequence>
<evidence type="ECO:0000256" key="4">
    <source>
        <dbReference type="ARBA" id="ARBA00023317"/>
    </source>
</evidence>
<dbReference type="Pfam" id="PF02666">
    <property type="entry name" value="PS_Dcarbxylase"/>
    <property type="match status" value="1"/>
</dbReference>
<dbReference type="Proteomes" id="UP001062263">
    <property type="component" value="Chromosome"/>
</dbReference>
<evidence type="ECO:0000313" key="5">
    <source>
        <dbReference type="EMBL" id="BDL42514.1"/>
    </source>
</evidence>
<keyword evidence="4" id="KW-0670">Pyruvate</keyword>
<keyword evidence="2" id="KW-0865">Zymogen</keyword>
<accession>A0ABN6QDC8</accession>
<dbReference type="PANTHER" id="PTHR10067:SF17">
    <property type="entry name" value="PHOSPHATIDYLSERINE DECARBOXYLASE PROENZYME 2"/>
    <property type="match status" value="1"/>
</dbReference>
<keyword evidence="6" id="KW-1185">Reference proteome</keyword>
<evidence type="ECO:0000256" key="1">
    <source>
        <dbReference type="ARBA" id="ARBA00022793"/>
    </source>
</evidence>
<evidence type="ECO:0000256" key="2">
    <source>
        <dbReference type="ARBA" id="ARBA00023145"/>
    </source>
</evidence>
<organism evidence="5 6">
    <name type="scientific">Akkermansia biwaensis</name>
    <dbReference type="NCBI Taxonomy" id="2946555"/>
    <lineage>
        <taxon>Bacteria</taxon>
        <taxon>Pseudomonadati</taxon>
        <taxon>Verrucomicrobiota</taxon>
        <taxon>Verrucomicrobiia</taxon>
        <taxon>Verrucomicrobiales</taxon>
        <taxon>Akkermansiaceae</taxon>
        <taxon>Akkermansia</taxon>
    </lineage>
</organism>
<reference evidence="5" key="1">
    <citation type="submission" date="2022-06" db="EMBL/GenBank/DDBJ databases">
        <title>Akkermansia biwalacus sp. nov., an anaerobic mucin-degrading bacterium isolated from human intestine.</title>
        <authorList>
            <person name="Kobayashi Y."/>
            <person name="Inoue S."/>
            <person name="Kawahara T."/>
            <person name="Kohda N."/>
        </authorList>
    </citation>
    <scope>NUCLEOTIDE SEQUENCE</scope>
    <source>
        <strain evidence="5">WON2089</strain>
    </source>
</reference>
<protein>
    <submittedName>
        <fullName evidence="5">Phosphatidylserine decarboxylase proenzyme</fullName>
    </submittedName>
</protein>
<name>A0ABN6QDC8_9BACT</name>
<evidence type="ECO:0000256" key="3">
    <source>
        <dbReference type="ARBA" id="ARBA00023239"/>
    </source>
</evidence>
<dbReference type="InterPro" id="IPR003817">
    <property type="entry name" value="PS_Dcarbxylase"/>
</dbReference>
<proteinExistence type="predicted"/>
<keyword evidence="1" id="KW-0210">Decarboxylase</keyword>
<keyword evidence="3" id="KW-0456">Lyase</keyword>
<gene>
    <name evidence="5" type="primary">psd</name>
    <name evidence="5" type="ORF">Abiwalacus_00880</name>
</gene>